<dbReference type="HOGENOM" id="CLU_1911858_0_0_1"/>
<sequence>MSHFIQIEELLEEFCLKKGLTFNLSLQQALALEAKFQPKLQLLSTASNTGVRKREITCAMRDGAAHVLRSLKVWYDLPSAVLLHALNMMDWFHEPHKSTSSTPLMHSNQLLPFSRVESMSMPETMSDVPQIDEL</sequence>
<reference evidence="1 2" key="1">
    <citation type="journal article" date="2011" name="Science">
        <title>The ecoresponsive genome of Daphnia pulex.</title>
        <authorList>
            <person name="Colbourne J.K."/>
            <person name="Pfrender M.E."/>
            <person name="Gilbert D."/>
            <person name="Thomas W.K."/>
            <person name="Tucker A."/>
            <person name="Oakley T.H."/>
            <person name="Tokishita S."/>
            <person name="Aerts A."/>
            <person name="Arnold G.J."/>
            <person name="Basu M.K."/>
            <person name="Bauer D.J."/>
            <person name="Caceres C.E."/>
            <person name="Carmel L."/>
            <person name="Casola C."/>
            <person name="Choi J.H."/>
            <person name="Detter J.C."/>
            <person name="Dong Q."/>
            <person name="Dusheyko S."/>
            <person name="Eads B.D."/>
            <person name="Frohlich T."/>
            <person name="Geiler-Samerotte K.A."/>
            <person name="Gerlach D."/>
            <person name="Hatcher P."/>
            <person name="Jogdeo S."/>
            <person name="Krijgsveld J."/>
            <person name="Kriventseva E.V."/>
            <person name="Kultz D."/>
            <person name="Laforsch C."/>
            <person name="Lindquist E."/>
            <person name="Lopez J."/>
            <person name="Manak J.R."/>
            <person name="Muller J."/>
            <person name="Pangilinan J."/>
            <person name="Patwardhan R.P."/>
            <person name="Pitluck S."/>
            <person name="Pritham E.J."/>
            <person name="Rechtsteiner A."/>
            <person name="Rho M."/>
            <person name="Rogozin I.B."/>
            <person name="Sakarya O."/>
            <person name="Salamov A."/>
            <person name="Schaack S."/>
            <person name="Shapiro H."/>
            <person name="Shiga Y."/>
            <person name="Skalitzky C."/>
            <person name="Smith Z."/>
            <person name="Souvorov A."/>
            <person name="Sung W."/>
            <person name="Tang Z."/>
            <person name="Tsuchiya D."/>
            <person name="Tu H."/>
            <person name="Vos H."/>
            <person name="Wang M."/>
            <person name="Wolf Y.I."/>
            <person name="Yamagata H."/>
            <person name="Yamada T."/>
            <person name="Ye Y."/>
            <person name="Shaw J.R."/>
            <person name="Andrews J."/>
            <person name="Crease T.J."/>
            <person name="Tang H."/>
            <person name="Lucas S.M."/>
            <person name="Robertson H.M."/>
            <person name="Bork P."/>
            <person name="Koonin E.V."/>
            <person name="Zdobnov E.M."/>
            <person name="Grigoriev I.V."/>
            <person name="Lynch M."/>
            <person name="Boore J.L."/>
        </authorList>
    </citation>
    <scope>NUCLEOTIDE SEQUENCE [LARGE SCALE GENOMIC DNA]</scope>
</reference>
<organism evidence="1 2">
    <name type="scientific">Daphnia pulex</name>
    <name type="common">Water flea</name>
    <dbReference type="NCBI Taxonomy" id="6669"/>
    <lineage>
        <taxon>Eukaryota</taxon>
        <taxon>Metazoa</taxon>
        <taxon>Ecdysozoa</taxon>
        <taxon>Arthropoda</taxon>
        <taxon>Crustacea</taxon>
        <taxon>Branchiopoda</taxon>
        <taxon>Diplostraca</taxon>
        <taxon>Cladocera</taxon>
        <taxon>Anomopoda</taxon>
        <taxon>Daphniidae</taxon>
        <taxon>Daphnia</taxon>
    </lineage>
</organism>
<evidence type="ECO:0000313" key="1">
    <source>
        <dbReference type="EMBL" id="EFX60869.1"/>
    </source>
</evidence>
<dbReference type="InterPro" id="IPR036915">
    <property type="entry name" value="Cyclin-like_sf"/>
</dbReference>
<dbReference type="KEGG" id="dpx:DAPPUDRAFT_341130"/>
<dbReference type="EMBL" id="GL735428">
    <property type="protein sequence ID" value="EFX60869.1"/>
    <property type="molecule type" value="Genomic_DNA"/>
</dbReference>
<dbReference type="InParanoid" id="E9I561"/>
<dbReference type="Proteomes" id="UP000000305">
    <property type="component" value="Unassembled WGS sequence"/>
</dbReference>
<name>E9I561_DAPPU</name>
<dbReference type="AlphaFoldDB" id="E9I561"/>
<feature type="non-terminal residue" evidence="1">
    <location>
        <position position="1"/>
    </location>
</feature>
<keyword evidence="2" id="KW-1185">Reference proteome</keyword>
<protein>
    <submittedName>
        <fullName evidence="1">Uncharacterized protein</fullName>
    </submittedName>
</protein>
<proteinExistence type="predicted"/>
<dbReference type="STRING" id="6669.E9I561"/>
<dbReference type="SUPFAM" id="SSF47954">
    <property type="entry name" value="Cyclin-like"/>
    <property type="match status" value="1"/>
</dbReference>
<dbReference type="OrthoDB" id="769138at2759"/>
<evidence type="ECO:0000313" key="2">
    <source>
        <dbReference type="Proteomes" id="UP000000305"/>
    </source>
</evidence>
<accession>E9I561</accession>
<gene>
    <name evidence="1" type="ORF">DAPPUDRAFT_341130</name>
</gene>